<dbReference type="InterPro" id="IPR001304">
    <property type="entry name" value="C-type_lectin-like"/>
</dbReference>
<dbReference type="PROSITE" id="PS50041">
    <property type="entry name" value="C_TYPE_LECTIN_2"/>
    <property type="match status" value="2"/>
</dbReference>
<dbReference type="OrthoDB" id="418245at2759"/>
<sequence length="347" mass="41122">MFQLFKMHINKLLTMKYFVSILLIISIVGSVPVRKWHRSNDGSLYFIEAEEKYNWFEAWNECARKNMSLMAIDTLYKHTQIDTLLRRIFPTSPSLWISGHDNAVDRRYEWATSGRVFTFTNWGAGQPDRLNNNEHCILIWHNTWQWYDLPCSRKIGFVCEENVYLKEKNRDILLIATLSGSVPMEKWHRSSDESLYYIETEPKYNWFEAWNECARKNMSLMAIDTFYKHTQIDTLLRRLFPTSPSFWLSGHDNAVDKRYEWATSGEVFSFTNWGPGQPDRLNNNEHCILIWQNTWQWYDLPCSHKLGFLCEENIFLKEMNKELSTLKDSCLSNGCKCNNVVLNINKN</sequence>
<evidence type="ECO:0000259" key="2">
    <source>
        <dbReference type="PROSITE" id="PS50041"/>
    </source>
</evidence>
<keyword evidence="1" id="KW-1015">Disulfide bond</keyword>
<evidence type="ECO:0000313" key="3">
    <source>
        <dbReference type="EMBL" id="KNC28722.1"/>
    </source>
</evidence>
<dbReference type="PROSITE" id="PS00615">
    <property type="entry name" value="C_TYPE_LECTIN_1"/>
    <property type="match status" value="2"/>
</dbReference>
<gene>
    <name evidence="3" type="ORF">FF38_09443</name>
</gene>
<dbReference type="AlphaFoldDB" id="A0A0L0C900"/>
<feature type="domain" description="C-type lectin" evidence="2">
    <location>
        <begin position="196"/>
        <end position="311"/>
    </location>
</feature>
<dbReference type="InterPro" id="IPR018378">
    <property type="entry name" value="C-type_lectin_CS"/>
</dbReference>
<dbReference type="InterPro" id="IPR016187">
    <property type="entry name" value="CTDL_fold"/>
</dbReference>
<comment type="caution">
    <text evidence="3">The sequence shown here is derived from an EMBL/GenBank/DDBJ whole genome shotgun (WGS) entry which is preliminary data.</text>
</comment>
<dbReference type="SUPFAM" id="SSF56436">
    <property type="entry name" value="C-type lectin-like"/>
    <property type="match status" value="2"/>
</dbReference>
<dbReference type="Proteomes" id="UP000037069">
    <property type="component" value="Unassembled WGS sequence"/>
</dbReference>
<dbReference type="Gene3D" id="3.10.100.10">
    <property type="entry name" value="Mannose-Binding Protein A, subunit A"/>
    <property type="match status" value="2"/>
</dbReference>
<keyword evidence="4" id="KW-1185">Reference proteome</keyword>
<feature type="domain" description="C-type lectin" evidence="2">
    <location>
        <begin position="40"/>
        <end position="160"/>
    </location>
</feature>
<proteinExistence type="predicted"/>
<name>A0A0L0C900_LUCCU</name>
<organism evidence="3 4">
    <name type="scientific">Lucilia cuprina</name>
    <name type="common">Green bottle fly</name>
    <name type="synonym">Australian sheep blowfly</name>
    <dbReference type="NCBI Taxonomy" id="7375"/>
    <lineage>
        <taxon>Eukaryota</taxon>
        <taxon>Metazoa</taxon>
        <taxon>Ecdysozoa</taxon>
        <taxon>Arthropoda</taxon>
        <taxon>Hexapoda</taxon>
        <taxon>Insecta</taxon>
        <taxon>Pterygota</taxon>
        <taxon>Neoptera</taxon>
        <taxon>Endopterygota</taxon>
        <taxon>Diptera</taxon>
        <taxon>Brachycera</taxon>
        <taxon>Muscomorpha</taxon>
        <taxon>Oestroidea</taxon>
        <taxon>Calliphoridae</taxon>
        <taxon>Luciliinae</taxon>
        <taxon>Lucilia</taxon>
    </lineage>
</organism>
<accession>A0A0L0C900</accession>
<reference evidence="3 4" key="1">
    <citation type="journal article" date="2015" name="Nat. Commun.">
        <title>Lucilia cuprina genome unlocks parasitic fly biology to underpin future interventions.</title>
        <authorList>
            <person name="Anstead C.A."/>
            <person name="Korhonen P.K."/>
            <person name="Young N.D."/>
            <person name="Hall R.S."/>
            <person name="Jex A.R."/>
            <person name="Murali S.C."/>
            <person name="Hughes D.S."/>
            <person name="Lee S.F."/>
            <person name="Perry T."/>
            <person name="Stroehlein A.J."/>
            <person name="Ansell B.R."/>
            <person name="Breugelmans B."/>
            <person name="Hofmann A."/>
            <person name="Qu J."/>
            <person name="Dugan S."/>
            <person name="Lee S.L."/>
            <person name="Chao H."/>
            <person name="Dinh H."/>
            <person name="Han Y."/>
            <person name="Doddapaneni H.V."/>
            <person name="Worley K.C."/>
            <person name="Muzny D.M."/>
            <person name="Ioannidis P."/>
            <person name="Waterhouse R.M."/>
            <person name="Zdobnov E.M."/>
            <person name="James P.J."/>
            <person name="Bagnall N.H."/>
            <person name="Kotze A.C."/>
            <person name="Gibbs R.A."/>
            <person name="Richards S."/>
            <person name="Batterham P."/>
            <person name="Gasser R.B."/>
        </authorList>
    </citation>
    <scope>NUCLEOTIDE SEQUENCE [LARGE SCALE GENOMIC DNA]</scope>
    <source>
        <strain evidence="3 4">LS</strain>
        <tissue evidence="3">Full body</tissue>
    </source>
</reference>
<dbReference type="InterPro" id="IPR016186">
    <property type="entry name" value="C-type_lectin-like/link_sf"/>
</dbReference>
<dbReference type="EMBL" id="JRES01000753">
    <property type="protein sequence ID" value="KNC28722.1"/>
    <property type="molecule type" value="Genomic_DNA"/>
</dbReference>
<dbReference type="SMART" id="SM00034">
    <property type="entry name" value="CLECT"/>
    <property type="match status" value="2"/>
</dbReference>
<dbReference type="OMA" id="FEAWNEC"/>
<protein>
    <recommendedName>
        <fullName evidence="2">C-type lectin domain-containing protein</fullName>
    </recommendedName>
</protein>
<dbReference type="Pfam" id="PF00059">
    <property type="entry name" value="Lectin_C"/>
    <property type="match status" value="2"/>
</dbReference>
<dbReference type="PANTHER" id="PTHR22803">
    <property type="entry name" value="MANNOSE, PHOSPHOLIPASE, LECTIN RECEPTOR RELATED"/>
    <property type="match status" value="1"/>
</dbReference>
<dbReference type="CDD" id="cd00037">
    <property type="entry name" value="CLECT"/>
    <property type="match status" value="2"/>
</dbReference>
<dbReference type="InterPro" id="IPR050111">
    <property type="entry name" value="C-type_lectin/snaclec_domain"/>
</dbReference>
<evidence type="ECO:0000256" key="1">
    <source>
        <dbReference type="ARBA" id="ARBA00023157"/>
    </source>
</evidence>
<evidence type="ECO:0000313" key="4">
    <source>
        <dbReference type="Proteomes" id="UP000037069"/>
    </source>
</evidence>